<dbReference type="Ensembl" id="ENSPKIT00000028417.1">
    <property type="protein sequence ID" value="ENSPKIP00000004435.1"/>
    <property type="gene ID" value="ENSPKIG00000021536.1"/>
</dbReference>
<feature type="compositionally biased region" description="Basic and acidic residues" evidence="6">
    <location>
        <begin position="1957"/>
        <end position="2047"/>
    </location>
</feature>
<keyword evidence="10" id="KW-1185">Reference proteome</keyword>
<evidence type="ECO:0000259" key="8">
    <source>
        <dbReference type="PROSITE" id="PS51321"/>
    </source>
</evidence>
<proteinExistence type="predicted"/>
<feature type="region of interest" description="Disordered" evidence="6">
    <location>
        <begin position="217"/>
        <end position="245"/>
    </location>
</feature>
<evidence type="ECO:0000256" key="2">
    <source>
        <dbReference type="ARBA" id="ARBA00022771"/>
    </source>
</evidence>
<dbReference type="CDD" id="cd15552">
    <property type="entry name" value="PHD_PHF3_like"/>
    <property type="match status" value="1"/>
</dbReference>
<reference evidence="9" key="1">
    <citation type="submission" date="2025-05" db="UniProtKB">
        <authorList>
            <consortium name="Ensembl"/>
        </authorList>
    </citation>
    <scope>IDENTIFICATION</scope>
</reference>
<keyword evidence="2 4" id="KW-0863">Zinc-finger</keyword>
<feature type="compositionally biased region" description="Basic residues" evidence="6">
    <location>
        <begin position="2056"/>
        <end position="2067"/>
    </location>
</feature>
<dbReference type="InterPro" id="IPR003618">
    <property type="entry name" value="TFIIS_cen_dom"/>
</dbReference>
<evidence type="ECO:0000259" key="7">
    <source>
        <dbReference type="PROSITE" id="PS50016"/>
    </source>
</evidence>
<feature type="region of interest" description="Disordered" evidence="6">
    <location>
        <begin position="1577"/>
        <end position="1701"/>
    </location>
</feature>
<evidence type="ECO:0000313" key="10">
    <source>
        <dbReference type="Proteomes" id="UP000261540"/>
    </source>
</evidence>
<dbReference type="Proteomes" id="UP000261540">
    <property type="component" value="Unplaced"/>
</dbReference>
<dbReference type="GO" id="GO:0008270">
    <property type="term" value="F:zinc ion binding"/>
    <property type="evidence" value="ECO:0007669"/>
    <property type="project" value="UniProtKB-KW"/>
</dbReference>
<evidence type="ECO:0000313" key="9">
    <source>
        <dbReference type="Ensembl" id="ENSPKIP00000004469.1"/>
    </source>
</evidence>
<dbReference type="PROSITE" id="PS01359">
    <property type="entry name" value="ZF_PHD_1"/>
    <property type="match status" value="1"/>
</dbReference>
<dbReference type="PROSITE" id="PS50016">
    <property type="entry name" value="ZF_PHD_2"/>
    <property type="match status" value="1"/>
</dbReference>
<dbReference type="Gene3D" id="3.30.40.10">
    <property type="entry name" value="Zinc/RING finger domain, C3HC4 (zinc finger)"/>
    <property type="match status" value="1"/>
</dbReference>
<feature type="compositionally biased region" description="Basic and acidic residues" evidence="6">
    <location>
        <begin position="1623"/>
        <end position="1634"/>
    </location>
</feature>
<feature type="compositionally biased region" description="Polar residues" evidence="6">
    <location>
        <begin position="779"/>
        <end position="791"/>
    </location>
</feature>
<keyword evidence="5" id="KW-0175">Coiled coil</keyword>
<dbReference type="InterPro" id="IPR011011">
    <property type="entry name" value="Znf_FYVE_PHD"/>
</dbReference>
<evidence type="ECO:0000256" key="4">
    <source>
        <dbReference type="PROSITE-ProRule" id="PRU00146"/>
    </source>
</evidence>
<organism evidence="9 10">
    <name type="scientific">Paramormyrops kingsleyae</name>
    <dbReference type="NCBI Taxonomy" id="1676925"/>
    <lineage>
        <taxon>Eukaryota</taxon>
        <taxon>Metazoa</taxon>
        <taxon>Chordata</taxon>
        <taxon>Craniata</taxon>
        <taxon>Vertebrata</taxon>
        <taxon>Euteleostomi</taxon>
        <taxon>Actinopterygii</taxon>
        <taxon>Neopterygii</taxon>
        <taxon>Teleostei</taxon>
        <taxon>Osteoglossocephala</taxon>
        <taxon>Osteoglossomorpha</taxon>
        <taxon>Osteoglossiformes</taxon>
        <taxon>Mormyridae</taxon>
        <taxon>Paramormyrops</taxon>
    </lineage>
</organism>
<dbReference type="GO" id="GO:0006351">
    <property type="term" value="P:DNA-templated transcription"/>
    <property type="evidence" value="ECO:0007669"/>
    <property type="project" value="InterPro"/>
</dbReference>
<dbReference type="SUPFAM" id="SSF46942">
    <property type="entry name" value="Elongation factor TFIIS domain 2"/>
    <property type="match status" value="1"/>
</dbReference>
<dbReference type="Ensembl" id="ENSPKIT00000028451.1">
    <property type="protein sequence ID" value="ENSPKIP00000004469.1"/>
    <property type="gene ID" value="ENSPKIG00000021536.1"/>
</dbReference>
<feature type="compositionally biased region" description="Basic and acidic residues" evidence="6">
    <location>
        <begin position="1643"/>
        <end position="1652"/>
    </location>
</feature>
<keyword evidence="3" id="KW-0862">Zinc</keyword>
<dbReference type="Pfam" id="PF07500">
    <property type="entry name" value="TFIIS_M"/>
    <property type="match status" value="1"/>
</dbReference>
<feature type="region of interest" description="Disordered" evidence="6">
    <location>
        <begin position="1952"/>
        <end position="2067"/>
    </location>
</feature>
<feature type="compositionally biased region" description="Low complexity" evidence="6">
    <location>
        <begin position="1156"/>
        <end position="1182"/>
    </location>
</feature>
<keyword evidence="1" id="KW-0479">Metal-binding</keyword>
<sequence>MTETGSCSSVKPTDDGRKTWSFRSSTIARRPVLMEPDIQEPNAAPARRSVRRIKRTDKLLQFLSTAKRGRGARRQAPPCSERCQPSYQIVTADAESTSEPNSLEGHKAKGPGETSAIRMTAERMADQSRRARRVSGTGSNSTDTEDSDELTLKELQDLLKKRKKGEAKEATGPSSLVAFELESKRQEAHVREPDSVQHAGGQVPRGVTVEATLTEVGPQSKMGGKPSRWRERSEEQEEYMEEEESSQSDPDALYCVCRQKHNERFMICCDCCEEWFHGDCVGITETEGRQLEENGEDYICPGCTTQTILPDDTSVPSANACGGIGTTINQPTTEIIGLPKCIGPGCRKNALPDSVYCSSDCIVRHAAEAMKNLTNVKEPRLRPKPDLKVRTKLARGSTPKDQKRSVHRRPMSHGETFSRAEEKHDLCSDEEWVEVDQKTPYCFTEHHEYTVKLNKTSTSLFEREHAEEEFKKVPVCTQNPFITGSQSPECSRKLTSQGDAVTRGYWQSPGNSAGASQKCPPPPAVYWGSLAAAVGDTPTSQLSASLPAHCPVSRVPSFSRATYTIPKRHLHLPLCNQQLTSTQIPSSSVSSDAARPPPVSLGFPVQSRPPQTNTMRQSICRSFTEILCKRVSDSDDLEIPESEMERLAFSIEKEMFSVFLDTDRHYRNKYNSLMFSLKDPKNKSLIYRVVKGEVTPFLLVRLSSEQLLSVERSGHEHGEEHKESCFSVSADSQSMVGPASGTHCSLVKTPTAECRSNPSDCNSKIRADQMPDEEEPNISRFSVSSAAQQLDLTVKQDGWPSGEEGSSGERTSDNQPARNKPVISPKDIPTTITSSSLITSSAAISRPGPSSATSQELSPVGSLATSTICTTTESVTEIKPVQSLNTHSPLSPSRFPQLNLASLPHFTFDSSISMAVPPQNRDTAQFLSEQPVLWKGSVNMHTVTKFAAKAFLVSGSFEYLEKNLPCSIQINGRISPSTVWDYVGRLKASLSKDLCLIRFCASVGEEERAYVSLFSYLSSRGRFGVVANNNSHIKDLYIITLNAKAPIPSKLLPFEGPGLESSHPDLLLGLVICQKPKCSAVLSESKDKIPKVKIIASEEAALPSQQPVPRSGMKHGNVELLDTKVSCTSPDSSVCIHPPVSLQSSFLTSPAVTQHSSVRSPSKSSLVTNSPPSTSDISPSSAPRNALFLKQRHNDGASSHGSVVEIIKPKVCDPVEQIFDQICKGEEDDDNDRPCDPEKEYNTGMDMNEIRSNRDSVNEFAVNQSTDASAVNVDDGAYDPEDGSIFEELQSLTMDITAQVMNSPDSRTASRSDVSVLMEKKKMLEKLNKEIELQKRQLEEQEETLRQQRAAIGLSMAHFSVSDALMSPPSKSIQLNSRLVGLGRNPVGLLSKHSAALTIGSISSSKKSDILHETTNTSLISQFLPKEKTSAQANVSCAYRSEATIQPPSQKVSFLDTESAEMCNPLFHKKEDPQMEKATLQKHIIKAVEDGKNYSEDEMESNSYVSWENSAHILNTLSPKSQTTSTFMPDTQSSQLPGITNYLGDNRDPLIPTVGLENHDFGTTWEMPPPITLQNQMGQHKVQNESDQTGPSDIYPPFQNDLRDTQQQSNSSQKFVNRSIMGLRDDTKCEHTDQRSPSQNMRQMDRHSREATECQVPSQIFDGQRHSYQSRFKKPRSGVNYSRTNVPIHSGRTHQNNFGGRDPHFPDLRVFSSSNLMSHEPRKPLLDTPKDIELQYPNHKNHFLNEMENHNVHESLCMSRDAYIYSQDLYSVPAHNMSDWGKGPVDNPFPQSQEMPSSQHRGSFRDYRGFRPSTLQVKVSPSSSQCSGPLNQPTNHFSGSTEQKQFNFQHQHLPLEARPTRRSGPLLPTPPEYLIQIPKHNGQSSGFYYQGHCNRYPDVGRKSTFSNNSELGNNGIRLRRASAFQSGRHEKESFKYSEDWRRDQGGFDSKAWTTDLEVDKPGRPERYQKRDSRGRTKDDDMKRENYLKRHQKGDRDRNRECDRDFAKDRDRARNQSRSRDRDLRKHLGHDRTRGHRPDMKRDKDTSKVDTSTMLQTKKKRKDLKYES</sequence>
<evidence type="ECO:0000256" key="6">
    <source>
        <dbReference type="SAM" id="MobiDB-lite"/>
    </source>
</evidence>
<name>A0A3B3QFC2_9TELE</name>
<dbReference type="STRING" id="1676925.ENSPKIP00000004435"/>
<feature type="compositionally biased region" description="Basic and acidic residues" evidence="6">
    <location>
        <begin position="120"/>
        <end position="129"/>
    </location>
</feature>
<feature type="region of interest" description="Disordered" evidence="6">
    <location>
        <begin position="586"/>
        <end position="614"/>
    </location>
</feature>
<evidence type="ECO:0000256" key="3">
    <source>
        <dbReference type="ARBA" id="ARBA00022833"/>
    </source>
</evidence>
<dbReference type="PANTHER" id="PTHR11477">
    <property type="entry name" value="TRANSCRIPTION FACTOR S-II ZINC FINGER DOMAIN-CONTAINING PROTEIN"/>
    <property type="match status" value="1"/>
</dbReference>
<feature type="compositionally biased region" description="Polar residues" evidence="6">
    <location>
        <begin position="83"/>
        <end position="101"/>
    </location>
</feature>
<feature type="domain" description="TFIIS central" evidence="8">
    <location>
        <begin position="615"/>
        <end position="735"/>
    </location>
</feature>
<dbReference type="SMART" id="SM00249">
    <property type="entry name" value="PHD"/>
    <property type="match status" value="1"/>
</dbReference>
<dbReference type="GO" id="GO:0005634">
    <property type="term" value="C:nucleus"/>
    <property type="evidence" value="ECO:0007669"/>
    <property type="project" value="TreeGrafter"/>
</dbReference>
<dbReference type="SUPFAM" id="SSF57903">
    <property type="entry name" value="FYVE/PHD zinc finger"/>
    <property type="match status" value="1"/>
</dbReference>
<evidence type="ECO:0000256" key="1">
    <source>
        <dbReference type="ARBA" id="ARBA00022723"/>
    </source>
</evidence>
<dbReference type="InterPro" id="IPR036575">
    <property type="entry name" value="TFIIS_cen_dom_sf"/>
</dbReference>
<feature type="region of interest" description="Disordered" evidence="6">
    <location>
        <begin position="751"/>
        <end position="832"/>
    </location>
</feature>
<dbReference type="InterPro" id="IPR012921">
    <property type="entry name" value="SPOC_C"/>
</dbReference>
<dbReference type="Pfam" id="PF00628">
    <property type="entry name" value="PHD"/>
    <property type="match status" value="1"/>
</dbReference>
<feature type="region of interest" description="Disordered" evidence="6">
    <location>
        <begin position="1"/>
        <end position="151"/>
    </location>
</feature>
<feature type="compositionally biased region" description="Polar residues" evidence="6">
    <location>
        <begin position="1605"/>
        <end position="1616"/>
    </location>
</feature>
<feature type="domain" description="PHD-type" evidence="7">
    <location>
        <begin position="252"/>
        <end position="306"/>
    </location>
</feature>
<evidence type="ECO:0000256" key="5">
    <source>
        <dbReference type="SAM" id="Coils"/>
    </source>
</evidence>
<feature type="compositionally biased region" description="Polar residues" evidence="6">
    <location>
        <begin position="1"/>
        <end position="11"/>
    </location>
</feature>
<dbReference type="GeneTree" id="ENSGT00940000155532"/>
<dbReference type="SMART" id="SM00510">
    <property type="entry name" value="TFS2M"/>
    <property type="match status" value="1"/>
</dbReference>
<feature type="region of interest" description="Disordered" evidence="6">
    <location>
        <begin position="1818"/>
        <end position="1840"/>
    </location>
</feature>
<feature type="region of interest" description="Disordered" evidence="6">
    <location>
        <begin position="1153"/>
        <end position="1182"/>
    </location>
</feature>
<dbReference type="Ensembl" id="ENSPKIT00000028396.1">
    <property type="protein sequence ID" value="ENSPKIP00000004414.1"/>
    <property type="gene ID" value="ENSPKIG00000021536.1"/>
</dbReference>
<feature type="compositionally biased region" description="Acidic residues" evidence="6">
    <location>
        <begin position="234"/>
        <end position="245"/>
    </location>
</feature>
<feature type="region of interest" description="Disordered" evidence="6">
    <location>
        <begin position="393"/>
        <end position="416"/>
    </location>
</feature>
<dbReference type="PANTHER" id="PTHR11477:SF13">
    <property type="entry name" value="DEATH-INDUCER OBLITERATOR 1"/>
    <property type="match status" value="1"/>
</dbReference>
<dbReference type="Pfam" id="PF07744">
    <property type="entry name" value="SPOC"/>
    <property type="match status" value="1"/>
</dbReference>
<dbReference type="InterPro" id="IPR019787">
    <property type="entry name" value="Znf_PHD-finger"/>
</dbReference>
<accession>A0A3B3QFC2</accession>
<dbReference type="InterPro" id="IPR001965">
    <property type="entry name" value="Znf_PHD"/>
</dbReference>
<feature type="compositionally biased region" description="Polar residues" evidence="6">
    <location>
        <begin position="1679"/>
        <end position="1698"/>
    </location>
</feature>
<dbReference type="InterPro" id="IPR019786">
    <property type="entry name" value="Zinc_finger_PHD-type_CS"/>
</dbReference>
<dbReference type="Gene3D" id="1.10.472.30">
    <property type="entry name" value="Transcription elongation factor S-II, central domain"/>
    <property type="match status" value="1"/>
</dbReference>
<protein>
    <submittedName>
        <fullName evidence="9">Death-inducer obliterator 1-like</fullName>
    </submittedName>
</protein>
<feature type="coiled-coil region" evidence="5">
    <location>
        <begin position="1314"/>
        <end position="1351"/>
    </location>
</feature>
<dbReference type="PROSITE" id="PS51321">
    <property type="entry name" value="TFIIS_CENTRAL"/>
    <property type="match status" value="1"/>
</dbReference>
<dbReference type="InterPro" id="IPR013083">
    <property type="entry name" value="Znf_RING/FYVE/PHD"/>
</dbReference>